<name>A0A067SFN3_GALM3</name>
<dbReference type="Proteomes" id="UP000027222">
    <property type="component" value="Unassembled WGS sequence"/>
</dbReference>
<organism evidence="1 2">
    <name type="scientific">Galerina marginata (strain CBS 339.88)</name>
    <dbReference type="NCBI Taxonomy" id="685588"/>
    <lineage>
        <taxon>Eukaryota</taxon>
        <taxon>Fungi</taxon>
        <taxon>Dikarya</taxon>
        <taxon>Basidiomycota</taxon>
        <taxon>Agaricomycotina</taxon>
        <taxon>Agaricomycetes</taxon>
        <taxon>Agaricomycetidae</taxon>
        <taxon>Agaricales</taxon>
        <taxon>Agaricineae</taxon>
        <taxon>Strophariaceae</taxon>
        <taxon>Galerina</taxon>
    </lineage>
</organism>
<dbReference type="OrthoDB" id="2629491at2759"/>
<proteinExistence type="predicted"/>
<dbReference type="EMBL" id="KL142441">
    <property type="protein sequence ID" value="KDR65563.1"/>
    <property type="molecule type" value="Genomic_DNA"/>
</dbReference>
<sequence length="94" mass="10789">PKLVILEYPFSNIETSHKIKMKGNNQINILSLREIVYYGENHFSSRIISSEGKIWYHDGIETGKKSIEDGYLFSMDSKTLKTCQEKNLVLAVHA</sequence>
<evidence type="ECO:0000313" key="1">
    <source>
        <dbReference type="EMBL" id="KDR65563.1"/>
    </source>
</evidence>
<reference evidence="2" key="1">
    <citation type="journal article" date="2014" name="Proc. Natl. Acad. Sci. U.S.A.">
        <title>Extensive sampling of basidiomycete genomes demonstrates inadequacy of the white-rot/brown-rot paradigm for wood decay fungi.</title>
        <authorList>
            <person name="Riley R."/>
            <person name="Salamov A.A."/>
            <person name="Brown D.W."/>
            <person name="Nagy L.G."/>
            <person name="Floudas D."/>
            <person name="Held B.W."/>
            <person name="Levasseur A."/>
            <person name="Lombard V."/>
            <person name="Morin E."/>
            <person name="Otillar R."/>
            <person name="Lindquist E.A."/>
            <person name="Sun H."/>
            <person name="LaButti K.M."/>
            <person name="Schmutz J."/>
            <person name="Jabbour D."/>
            <person name="Luo H."/>
            <person name="Baker S.E."/>
            <person name="Pisabarro A.G."/>
            <person name="Walton J.D."/>
            <person name="Blanchette R.A."/>
            <person name="Henrissat B."/>
            <person name="Martin F."/>
            <person name="Cullen D."/>
            <person name="Hibbett D.S."/>
            <person name="Grigoriev I.V."/>
        </authorList>
    </citation>
    <scope>NUCLEOTIDE SEQUENCE [LARGE SCALE GENOMIC DNA]</scope>
    <source>
        <strain evidence="2">CBS 339.88</strain>
    </source>
</reference>
<dbReference type="HOGENOM" id="CLU_161516_0_0_1"/>
<accession>A0A067SFN3</accession>
<gene>
    <name evidence="1" type="ORF">GALMADRAFT_81725</name>
</gene>
<keyword evidence="2" id="KW-1185">Reference proteome</keyword>
<protein>
    <submittedName>
        <fullName evidence="1">Uncharacterized protein</fullName>
    </submittedName>
</protein>
<dbReference type="AlphaFoldDB" id="A0A067SFN3"/>
<evidence type="ECO:0000313" key="2">
    <source>
        <dbReference type="Proteomes" id="UP000027222"/>
    </source>
</evidence>
<feature type="non-terminal residue" evidence="1">
    <location>
        <position position="1"/>
    </location>
</feature>